<accession>A0A135HYS6</accession>
<name>A0A135HYS6_9HYPH</name>
<keyword evidence="2" id="KW-1185">Reference proteome</keyword>
<evidence type="ECO:0000313" key="1">
    <source>
        <dbReference type="EMBL" id="KXF78321.1"/>
    </source>
</evidence>
<proteinExistence type="predicted"/>
<sequence length="74" mass="8721">MQDIRGNFIYKLFPDYFRSFLLCWISVHESTVARHVKYFDIGLRKKISKGIADFLNMLRKLIIQDDVEIILGGN</sequence>
<protein>
    <submittedName>
        <fullName evidence="1">Uncharacterized protein</fullName>
    </submittedName>
</protein>
<gene>
    <name evidence="1" type="ORF">ATN84_00510</name>
</gene>
<reference evidence="1 2" key="1">
    <citation type="submission" date="2015-11" db="EMBL/GenBank/DDBJ databases">
        <title>Draft genome sequence of Paramesorhizobium deserti A-3-E, a strain highly resistant to diverse beta-lactam antibiotics.</title>
        <authorList>
            <person name="Lv R."/>
            <person name="Yang X."/>
            <person name="Fang N."/>
            <person name="Guo J."/>
            <person name="Luo X."/>
            <person name="Peng F."/>
            <person name="Yang R."/>
            <person name="Cui Y."/>
            <person name="Fang C."/>
            <person name="Song Y."/>
        </authorList>
    </citation>
    <scope>NUCLEOTIDE SEQUENCE [LARGE SCALE GENOMIC DNA]</scope>
    <source>
        <strain evidence="1 2">A-3-E</strain>
    </source>
</reference>
<evidence type="ECO:0000313" key="2">
    <source>
        <dbReference type="Proteomes" id="UP000070107"/>
    </source>
</evidence>
<comment type="caution">
    <text evidence="1">The sequence shown here is derived from an EMBL/GenBank/DDBJ whole genome shotgun (WGS) entry which is preliminary data.</text>
</comment>
<dbReference type="Proteomes" id="UP000070107">
    <property type="component" value="Unassembled WGS sequence"/>
</dbReference>
<dbReference type="EMBL" id="LNTU01000001">
    <property type="protein sequence ID" value="KXF78321.1"/>
    <property type="molecule type" value="Genomic_DNA"/>
</dbReference>
<dbReference type="AlphaFoldDB" id="A0A135HYS6"/>
<organism evidence="1 2">
    <name type="scientific">Paramesorhizobium deserti</name>
    <dbReference type="NCBI Taxonomy" id="1494590"/>
    <lineage>
        <taxon>Bacteria</taxon>
        <taxon>Pseudomonadati</taxon>
        <taxon>Pseudomonadota</taxon>
        <taxon>Alphaproteobacteria</taxon>
        <taxon>Hyphomicrobiales</taxon>
        <taxon>Phyllobacteriaceae</taxon>
        <taxon>Paramesorhizobium</taxon>
    </lineage>
</organism>
<dbReference type="STRING" id="1494590.ATN84_00510"/>